<dbReference type="PROSITE" id="PS01315">
    <property type="entry name" value="CDS"/>
    <property type="match status" value="1"/>
</dbReference>
<comment type="subcellular location">
    <subcellularLocation>
        <location evidence="2">Cell membrane</location>
        <topology evidence="2">Multi-pass membrane protein</topology>
    </subcellularLocation>
</comment>
<evidence type="ECO:0000256" key="4">
    <source>
        <dbReference type="ARBA" id="ARBA00005189"/>
    </source>
</evidence>
<evidence type="ECO:0000256" key="18">
    <source>
        <dbReference type="RuleBase" id="RU003938"/>
    </source>
</evidence>
<evidence type="ECO:0000256" key="9">
    <source>
        <dbReference type="ARBA" id="ARBA00022516"/>
    </source>
</evidence>
<evidence type="ECO:0000256" key="8">
    <source>
        <dbReference type="ARBA" id="ARBA00022475"/>
    </source>
</evidence>
<dbReference type="OrthoDB" id="9799199at2"/>
<feature type="transmembrane region" description="Helical" evidence="19">
    <location>
        <begin position="73"/>
        <end position="93"/>
    </location>
</feature>
<evidence type="ECO:0000256" key="16">
    <source>
        <dbReference type="ARBA" id="ARBA00023209"/>
    </source>
</evidence>
<dbReference type="EMBL" id="CP018335">
    <property type="protein sequence ID" value="APM38787.1"/>
    <property type="molecule type" value="Genomic_DNA"/>
</dbReference>
<dbReference type="PANTHER" id="PTHR46382">
    <property type="entry name" value="PHOSPHATIDATE CYTIDYLYLTRANSFERASE"/>
    <property type="match status" value="1"/>
</dbReference>
<keyword evidence="9" id="KW-0444">Lipid biosynthesis</keyword>
<keyword evidence="17" id="KW-1208">Phospholipid metabolism</keyword>
<evidence type="ECO:0000256" key="10">
    <source>
        <dbReference type="ARBA" id="ARBA00022679"/>
    </source>
</evidence>
<evidence type="ECO:0000313" key="21">
    <source>
        <dbReference type="Proteomes" id="UP000184604"/>
    </source>
</evidence>
<dbReference type="PANTHER" id="PTHR46382:SF1">
    <property type="entry name" value="PHOSPHATIDATE CYTIDYLYLTRANSFERASE"/>
    <property type="match status" value="1"/>
</dbReference>
<keyword evidence="8" id="KW-1003">Cell membrane</keyword>
<dbReference type="EC" id="2.7.7.41" evidence="6 18"/>
<feature type="transmembrane region" description="Helical" evidence="19">
    <location>
        <begin position="248"/>
        <end position="267"/>
    </location>
</feature>
<feature type="transmembrane region" description="Helical" evidence="19">
    <location>
        <begin position="49"/>
        <end position="67"/>
    </location>
</feature>
<evidence type="ECO:0000256" key="14">
    <source>
        <dbReference type="ARBA" id="ARBA00023098"/>
    </source>
</evidence>
<name>A0A1L5F730_CLOKL</name>
<keyword evidence="12 18" id="KW-0548">Nucleotidyltransferase</keyword>
<evidence type="ECO:0000256" key="3">
    <source>
        <dbReference type="ARBA" id="ARBA00005119"/>
    </source>
</evidence>
<feature type="transmembrane region" description="Helical" evidence="19">
    <location>
        <begin position="171"/>
        <end position="192"/>
    </location>
</feature>
<reference evidence="20 21" key="1">
    <citation type="submission" date="2016-12" db="EMBL/GenBank/DDBJ databases">
        <title>Complete genome sequence of Clostridium kluyveri JZZ isolated from the pit mud of a Chinese flavor liquor-making factory.</title>
        <authorList>
            <person name="Wang Y."/>
        </authorList>
    </citation>
    <scope>NUCLEOTIDE SEQUENCE [LARGE SCALE GENOMIC DNA]</scope>
    <source>
        <strain evidence="20 21">JZZ</strain>
    </source>
</reference>
<keyword evidence="10 18" id="KW-0808">Transferase</keyword>
<keyword evidence="13 19" id="KW-1133">Transmembrane helix</keyword>
<evidence type="ECO:0000256" key="12">
    <source>
        <dbReference type="ARBA" id="ARBA00022695"/>
    </source>
</evidence>
<dbReference type="AlphaFoldDB" id="A0A1L5F730"/>
<dbReference type="RefSeq" id="WP_073538436.1">
    <property type="nucleotide sequence ID" value="NZ_CP018335.1"/>
</dbReference>
<proteinExistence type="inferred from homology"/>
<protein>
    <recommendedName>
        <fullName evidence="7 18">Phosphatidate cytidylyltransferase</fullName>
        <ecNumber evidence="6 18">2.7.7.41</ecNumber>
    </recommendedName>
</protein>
<organism evidence="20 21">
    <name type="scientific">Clostridium kluyveri</name>
    <dbReference type="NCBI Taxonomy" id="1534"/>
    <lineage>
        <taxon>Bacteria</taxon>
        <taxon>Bacillati</taxon>
        <taxon>Bacillota</taxon>
        <taxon>Clostridia</taxon>
        <taxon>Eubacteriales</taxon>
        <taxon>Clostridiaceae</taxon>
        <taxon>Clostridium</taxon>
    </lineage>
</organism>
<keyword evidence="15 19" id="KW-0472">Membrane</keyword>
<dbReference type="GO" id="GO:0016024">
    <property type="term" value="P:CDP-diacylglycerol biosynthetic process"/>
    <property type="evidence" value="ECO:0007669"/>
    <property type="project" value="UniProtKB-UniPathway"/>
</dbReference>
<keyword evidence="11 18" id="KW-0812">Transmembrane</keyword>
<comment type="catalytic activity">
    <reaction evidence="1 18">
        <text>a 1,2-diacyl-sn-glycero-3-phosphate + CTP + H(+) = a CDP-1,2-diacyl-sn-glycerol + diphosphate</text>
        <dbReference type="Rhea" id="RHEA:16229"/>
        <dbReference type="ChEBI" id="CHEBI:15378"/>
        <dbReference type="ChEBI" id="CHEBI:33019"/>
        <dbReference type="ChEBI" id="CHEBI:37563"/>
        <dbReference type="ChEBI" id="CHEBI:58332"/>
        <dbReference type="ChEBI" id="CHEBI:58608"/>
        <dbReference type="EC" id="2.7.7.41"/>
    </reaction>
</comment>
<comment type="pathway">
    <text evidence="4">Lipid metabolism.</text>
</comment>
<dbReference type="GO" id="GO:0004605">
    <property type="term" value="F:phosphatidate cytidylyltransferase activity"/>
    <property type="evidence" value="ECO:0007669"/>
    <property type="project" value="UniProtKB-EC"/>
</dbReference>
<evidence type="ECO:0000256" key="5">
    <source>
        <dbReference type="ARBA" id="ARBA00010185"/>
    </source>
</evidence>
<feature type="transmembrane region" description="Helical" evidence="19">
    <location>
        <begin position="198"/>
        <end position="219"/>
    </location>
</feature>
<evidence type="ECO:0000256" key="11">
    <source>
        <dbReference type="ARBA" id="ARBA00022692"/>
    </source>
</evidence>
<evidence type="ECO:0000256" key="19">
    <source>
        <dbReference type="SAM" id="Phobius"/>
    </source>
</evidence>
<accession>A0A1L5F730</accession>
<evidence type="ECO:0000256" key="7">
    <source>
        <dbReference type="ARBA" id="ARBA00019373"/>
    </source>
</evidence>
<evidence type="ECO:0000256" key="1">
    <source>
        <dbReference type="ARBA" id="ARBA00001698"/>
    </source>
</evidence>
<dbReference type="UniPathway" id="UPA00557">
    <property type="reaction ID" value="UER00614"/>
</dbReference>
<evidence type="ECO:0000256" key="6">
    <source>
        <dbReference type="ARBA" id="ARBA00012487"/>
    </source>
</evidence>
<keyword evidence="14" id="KW-0443">Lipid metabolism</keyword>
<comment type="pathway">
    <text evidence="3 18">Phospholipid metabolism; CDP-diacylglycerol biosynthesis; CDP-diacylglycerol from sn-glycerol 3-phosphate: step 3/3.</text>
</comment>
<evidence type="ECO:0000256" key="13">
    <source>
        <dbReference type="ARBA" id="ARBA00022989"/>
    </source>
</evidence>
<dbReference type="Proteomes" id="UP000184604">
    <property type="component" value="Chromosome"/>
</dbReference>
<evidence type="ECO:0000256" key="15">
    <source>
        <dbReference type="ARBA" id="ARBA00023136"/>
    </source>
</evidence>
<keyword evidence="16" id="KW-0594">Phospholipid biosynthesis</keyword>
<feature type="transmembrane region" description="Helical" evidence="19">
    <location>
        <begin position="12"/>
        <end position="37"/>
    </location>
</feature>
<evidence type="ECO:0000256" key="2">
    <source>
        <dbReference type="ARBA" id="ARBA00004651"/>
    </source>
</evidence>
<evidence type="ECO:0000256" key="17">
    <source>
        <dbReference type="ARBA" id="ARBA00023264"/>
    </source>
</evidence>
<feature type="transmembrane region" description="Helical" evidence="19">
    <location>
        <begin position="100"/>
        <end position="119"/>
    </location>
</feature>
<dbReference type="GO" id="GO:0005886">
    <property type="term" value="C:plasma membrane"/>
    <property type="evidence" value="ECO:0007669"/>
    <property type="project" value="UniProtKB-SubCell"/>
</dbReference>
<evidence type="ECO:0000313" key="20">
    <source>
        <dbReference type="EMBL" id="APM38787.1"/>
    </source>
</evidence>
<feature type="transmembrane region" description="Helical" evidence="19">
    <location>
        <begin position="131"/>
        <end position="150"/>
    </location>
</feature>
<sequence length="268" mass="30153">MNNRYLGAVTLIPFVFILFLGGIYLKYGIMIISLVGMYEFYKVTKTKRLNPINIIGYLLCIIYYISLKTEVNYKFLFFTIIVSIFMLLCVLVVDIEYNFLDIAVTLFGFLYIALFFSTITLVNKGLYGNYMVWLIVISAWCCDTCAYYTGKFFGKKKLCPKVSPKKTVEGAIGGVIGSAIACCLFGGFAIIMGIPMPLYHYIILGILSGIFCQFGDLAASSIKRYTKVKDYGNLIPGHGGILDRFDSILFSGVVVYYYLVFVAAIYVY</sequence>
<dbReference type="Pfam" id="PF01148">
    <property type="entry name" value="CTP_transf_1"/>
    <property type="match status" value="1"/>
</dbReference>
<dbReference type="InterPro" id="IPR000374">
    <property type="entry name" value="PC_trans"/>
</dbReference>
<comment type="similarity">
    <text evidence="5 18">Belongs to the CDS family.</text>
</comment>
<gene>
    <name evidence="20" type="ORF">BS101_08495</name>
</gene>